<evidence type="ECO:0000313" key="2">
    <source>
        <dbReference type="EMBL" id="KEQ12814.1"/>
    </source>
</evidence>
<reference evidence="2 3" key="1">
    <citation type="submission" date="2014-06" db="EMBL/GenBank/DDBJ databases">
        <title>Whole Genome Sequences of Three Symbiotic Endozoicomonas Bacteria.</title>
        <authorList>
            <person name="Neave M.J."/>
            <person name="Apprill A."/>
            <person name="Voolstra C.R."/>
        </authorList>
    </citation>
    <scope>NUCLEOTIDE SEQUENCE [LARGE SCALE GENOMIC DNA]</scope>
    <source>
        <strain evidence="2 3">LMG 24815</strain>
    </source>
</reference>
<evidence type="ECO:0000313" key="3">
    <source>
        <dbReference type="Proteomes" id="UP000028006"/>
    </source>
</evidence>
<proteinExistence type="predicted"/>
<feature type="compositionally biased region" description="Polar residues" evidence="1">
    <location>
        <begin position="514"/>
        <end position="529"/>
    </location>
</feature>
<feature type="region of interest" description="Disordered" evidence="1">
    <location>
        <begin position="329"/>
        <end position="360"/>
    </location>
</feature>
<dbReference type="RefSeq" id="WP_034878193.1">
    <property type="nucleotide sequence ID" value="NZ_JOKG01000004.1"/>
</dbReference>
<evidence type="ECO:0000256" key="1">
    <source>
        <dbReference type="SAM" id="MobiDB-lite"/>
    </source>
</evidence>
<accession>A0A081N2Z1</accession>
<gene>
    <name evidence="2" type="ORF">GZ77_20380</name>
</gene>
<name>A0A081N2Z1_9GAMM</name>
<feature type="region of interest" description="Disordered" evidence="1">
    <location>
        <begin position="514"/>
        <end position="537"/>
    </location>
</feature>
<dbReference type="Proteomes" id="UP000028006">
    <property type="component" value="Unassembled WGS sequence"/>
</dbReference>
<keyword evidence="3" id="KW-1185">Reference proteome</keyword>
<organism evidence="2 3">
    <name type="scientific">Endozoicomonas montiporae</name>
    <dbReference type="NCBI Taxonomy" id="1027273"/>
    <lineage>
        <taxon>Bacteria</taxon>
        <taxon>Pseudomonadati</taxon>
        <taxon>Pseudomonadota</taxon>
        <taxon>Gammaproteobacteria</taxon>
        <taxon>Oceanospirillales</taxon>
        <taxon>Endozoicomonadaceae</taxon>
        <taxon>Endozoicomonas</taxon>
    </lineage>
</organism>
<comment type="caution">
    <text evidence="2">The sequence shown here is derived from an EMBL/GenBank/DDBJ whole genome shotgun (WGS) entry which is preliminary data.</text>
</comment>
<sequence length="725" mass="81944">MDGVKQPGIITPVTEHDTRTCNEDLQTTEFARLPVRLAQGAKKQLQLQMPLPPPKLFTDLKLRTPKTPESISGSDSDSEQFDPNKAIQLPLQMPDWFSAFSEEFACLTACWKAFEQPETVREFLKGNGPLYNRLISTLIRLDMACSDDCQFDQYQQEEIVRCLNICLGNLPLPWWELPLVWNPYNTQWSSEGTEKRCLERSLDNLALQKQRTGKDCFMPPWMETKIYGQSLSDIGVVYHNFRNDRWQEGDRRCSAKAVQSNEPELYEWLSLFGDRKKTIDELNRSGLKSPEIFYETACEYLSDIDSKVNSLLHGNSKNRFRWQDVSEADIRQRPGKRAGSVTEEPAAKKQKPPQEKCSEEKQTSLAARGYSLTISGDTLTQLGYGEFYETLKAYRVNGATLAKMIMEGLWDIVHGSSGLLDEDGITVRLNASFQCVNRLIMGTYDVQKRLNKLLQDSQPGSVEAREVMNALAVCQGGIGELYRIEKIIDHLLGKHSKQDMDQSSILSNEIPAKTTRSVRTRSSMKTGDSQGIGWKPGEDHIEDAIHDPCSRLNMLSLMSGLKEQMGVLNAFFNPAADLPQTAAVKSGQVIIDVNRFSGKTDCSQYRCGDSEKKLYEMPWQKSVQLTEKTLSKLVRKYEICNIYSPDTARAELTEQLELIESSVSRLRSSLVEKGRDFSVEKQACKDLMALSGYLQDFIRVLKTNAHTEAATKVKNALKVVVKHSS</sequence>
<dbReference type="EMBL" id="JOKG01000004">
    <property type="protein sequence ID" value="KEQ12814.1"/>
    <property type="molecule type" value="Genomic_DNA"/>
</dbReference>
<dbReference type="AlphaFoldDB" id="A0A081N2Z1"/>
<protein>
    <submittedName>
        <fullName evidence="2">Uncharacterized protein</fullName>
    </submittedName>
</protein>